<comment type="caution">
    <text evidence="2">The sequence shown here is derived from an EMBL/GenBank/DDBJ whole genome shotgun (WGS) entry which is preliminary data.</text>
</comment>
<evidence type="ECO:0000313" key="2">
    <source>
        <dbReference type="EMBL" id="MCZ8543713.1"/>
    </source>
</evidence>
<dbReference type="RefSeq" id="WP_269904301.1">
    <property type="nucleotide sequence ID" value="NZ_JAPFQA010000002.1"/>
</dbReference>
<name>A0ABT4QQ72_9HYPH</name>
<dbReference type="SUPFAM" id="SSF50090">
    <property type="entry name" value="Electron transport accessory proteins"/>
    <property type="match status" value="1"/>
</dbReference>
<evidence type="ECO:0000259" key="1">
    <source>
        <dbReference type="Pfam" id="PF21006"/>
    </source>
</evidence>
<dbReference type="Gene3D" id="1.10.472.20">
    <property type="entry name" value="Nitrile hydratase, beta subunit"/>
    <property type="match status" value="1"/>
</dbReference>
<dbReference type="EMBL" id="JAPFQA010000002">
    <property type="protein sequence ID" value="MCZ8543713.1"/>
    <property type="molecule type" value="Genomic_DNA"/>
</dbReference>
<gene>
    <name evidence="2" type="ORF">OOJ09_05950</name>
</gene>
<dbReference type="Proteomes" id="UP001152178">
    <property type="component" value="Unassembled WGS sequence"/>
</dbReference>
<keyword evidence="3" id="KW-1185">Reference proteome</keyword>
<accession>A0ABT4QQ72</accession>
<protein>
    <submittedName>
        <fullName evidence="2">Nitrile hydratase subunit beta</fullName>
    </submittedName>
</protein>
<dbReference type="InterPro" id="IPR042262">
    <property type="entry name" value="CN_hydtase_beta_C"/>
</dbReference>
<evidence type="ECO:0000313" key="3">
    <source>
        <dbReference type="Proteomes" id="UP001152178"/>
    </source>
</evidence>
<feature type="domain" description="Nitrile hydratase beta subunit-like N-terminal" evidence="1">
    <location>
        <begin position="1"/>
        <end position="99"/>
    </location>
</feature>
<dbReference type="InterPro" id="IPR049054">
    <property type="entry name" value="CN_hydtase_beta-like_N"/>
</dbReference>
<dbReference type="Pfam" id="PF21006">
    <property type="entry name" value="NHase_beta_N"/>
    <property type="match status" value="1"/>
</dbReference>
<proteinExistence type="predicted"/>
<dbReference type="InterPro" id="IPR008990">
    <property type="entry name" value="Elect_transpt_acc-like_dom_sf"/>
</dbReference>
<reference evidence="2" key="1">
    <citation type="submission" date="2022-11" db="EMBL/GenBank/DDBJ databases">
        <authorList>
            <person name="Coimbra C."/>
        </authorList>
    </citation>
    <scope>NUCLEOTIDE SEQUENCE</scope>
    <source>
        <strain evidence="2">Jales19</strain>
    </source>
</reference>
<sequence length="104" mass="11976">MNGIHDVGGKHGFGPVLVEQNEPYFHEEWEGRMLSMMIACFAAGIYNVDQFRHPIEKMDPRHYLMSSYYEKWLCTVEQNCIDAGIVTREEVDARHAQLMKGKAA</sequence>
<organism evidence="2 3">
    <name type="scientific">Mesorhizobium qingshengii</name>
    <dbReference type="NCBI Taxonomy" id="1165689"/>
    <lineage>
        <taxon>Bacteria</taxon>
        <taxon>Pseudomonadati</taxon>
        <taxon>Pseudomonadota</taxon>
        <taxon>Alphaproteobacteria</taxon>
        <taxon>Hyphomicrobiales</taxon>
        <taxon>Phyllobacteriaceae</taxon>
        <taxon>Mesorhizobium</taxon>
    </lineage>
</organism>